<organism evidence="3 4">
    <name type="scientific">Emiliania huxleyi (strain CCMP1516)</name>
    <dbReference type="NCBI Taxonomy" id="280463"/>
    <lineage>
        <taxon>Eukaryota</taxon>
        <taxon>Haptista</taxon>
        <taxon>Haptophyta</taxon>
        <taxon>Prymnesiophyceae</taxon>
        <taxon>Isochrysidales</taxon>
        <taxon>Noelaerhabdaceae</taxon>
        <taxon>Emiliania</taxon>
    </lineage>
</organism>
<feature type="domain" description="MATH" evidence="2">
    <location>
        <begin position="1"/>
        <end position="119"/>
    </location>
</feature>
<dbReference type="Gene3D" id="2.60.210.10">
    <property type="entry name" value="Apoptosis, Tumor Necrosis Factor Receptor Associated Protein 2, Chain A"/>
    <property type="match status" value="1"/>
</dbReference>
<sequence length="347" mass="38488">MSDVALRDRVYSPVFKSGQCRWRLILRAKRSDGVKAAFSIFLEVPDAATLPQGWTRHAEFKLTVHNQKPSGRVTRPYASHPFSARKPNVGHPELVTVAEVCEAGSGYVVDGKLVVSVKVRAQAARPPFLWRPRLCTPLRDCFSSPARLRWCIETFPVLRPLMCETAAAVGDLHLFKMLRCLTDDACLLPWDEGTARAAARAGHHELLKLARGVGCPWEEEHMLEYAAESGSVEMATWLYDEEGIRWSGYEPGIAAACGHLHFLQWALEEGGADWNADMYTWPAATGQLDVLRWLNAPPSHLSGDGGPRGWRFKVCLYAAAGGQLEVLRWATTVESEDDPAGTVFFTT</sequence>
<evidence type="ECO:0000259" key="2">
    <source>
        <dbReference type="PROSITE" id="PS50144"/>
    </source>
</evidence>
<dbReference type="PANTHER" id="PTHR46236">
    <property type="entry name" value="TRAF-LIKE SUPERFAMILY PROTEIN"/>
    <property type="match status" value="1"/>
</dbReference>
<dbReference type="HOGENOM" id="CLU_800316_0_0_1"/>
<keyword evidence="4" id="KW-1185">Reference proteome</keyword>
<dbReference type="InterPro" id="IPR002083">
    <property type="entry name" value="MATH/TRAF_dom"/>
</dbReference>
<proteinExistence type="predicted"/>
<dbReference type="PROSITE" id="PS50144">
    <property type="entry name" value="MATH"/>
    <property type="match status" value="1"/>
</dbReference>
<dbReference type="STRING" id="2903.R1DS68"/>
<reference evidence="4" key="1">
    <citation type="journal article" date="2013" name="Nature">
        <title>Pan genome of the phytoplankton Emiliania underpins its global distribution.</title>
        <authorList>
            <person name="Read B.A."/>
            <person name="Kegel J."/>
            <person name="Klute M.J."/>
            <person name="Kuo A."/>
            <person name="Lefebvre S.C."/>
            <person name="Maumus F."/>
            <person name="Mayer C."/>
            <person name="Miller J."/>
            <person name="Monier A."/>
            <person name="Salamov A."/>
            <person name="Young J."/>
            <person name="Aguilar M."/>
            <person name="Claverie J.M."/>
            <person name="Frickenhaus S."/>
            <person name="Gonzalez K."/>
            <person name="Herman E.K."/>
            <person name="Lin Y.C."/>
            <person name="Napier J."/>
            <person name="Ogata H."/>
            <person name="Sarno A.F."/>
            <person name="Shmutz J."/>
            <person name="Schroeder D."/>
            <person name="de Vargas C."/>
            <person name="Verret F."/>
            <person name="von Dassow P."/>
            <person name="Valentin K."/>
            <person name="Van de Peer Y."/>
            <person name="Wheeler G."/>
            <person name="Dacks J.B."/>
            <person name="Delwiche C.F."/>
            <person name="Dyhrman S.T."/>
            <person name="Glockner G."/>
            <person name="John U."/>
            <person name="Richards T."/>
            <person name="Worden A.Z."/>
            <person name="Zhang X."/>
            <person name="Grigoriev I.V."/>
            <person name="Allen A.E."/>
            <person name="Bidle K."/>
            <person name="Borodovsky M."/>
            <person name="Bowler C."/>
            <person name="Brownlee C."/>
            <person name="Cock J.M."/>
            <person name="Elias M."/>
            <person name="Gladyshev V.N."/>
            <person name="Groth M."/>
            <person name="Guda C."/>
            <person name="Hadaegh A."/>
            <person name="Iglesias-Rodriguez M.D."/>
            <person name="Jenkins J."/>
            <person name="Jones B.M."/>
            <person name="Lawson T."/>
            <person name="Leese F."/>
            <person name="Lindquist E."/>
            <person name="Lobanov A."/>
            <person name="Lomsadze A."/>
            <person name="Malik S.B."/>
            <person name="Marsh M.E."/>
            <person name="Mackinder L."/>
            <person name="Mock T."/>
            <person name="Mueller-Roeber B."/>
            <person name="Pagarete A."/>
            <person name="Parker M."/>
            <person name="Probert I."/>
            <person name="Quesneville H."/>
            <person name="Raines C."/>
            <person name="Rensing S.A."/>
            <person name="Riano-Pachon D.M."/>
            <person name="Richier S."/>
            <person name="Rokitta S."/>
            <person name="Shiraiwa Y."/>
            <person name="Soanes D.M."/>
            <person name="van der Giezen M."/>
            <person name="Wahlund T.M."/>
            <person name="Williams B."/>
            <person name="Wilson W."/>
            <person name="Wolfe G."/>
            <person name="Wurch L.L."/>
        </authorList>
    </citation>
    <scope>NUCLEOTIDE SEQUENCE</scope>
</reference>
<dbReference type="AlphaFoldDB" id="A0A0D3IQR1"/>
<dbReference type="Pfam" id="PF22486">
    <property type="entry name" value="MATH_2"/>
    <property type="match status" value="1"/>
</dbReference>
<dbReference type="PANTHER" id="PTHR46236:SF35">
    <property type="entry name" value="MATH DOMAIN-CONTAINING PROTEIN"/>
    <property type="match status" value="1"/>
</dbReference>
<keyword evidence="1" id="KW-0175">Coiled coil</keyword>
<evidence type="ECO:0000313" key="4">
    <source>
        <dbReference type="Proteomes" id="UP000013827"/>
    </source>
</evidence>
<name>A0A0D3IQR1_EMIH1</name>
<evidence type="ECO:0000256" key="1">
    <source>
        <dbReference type="ARBA" id="ARBA00023054"/>
    </source>
</evidence>
<dbReference type="EnsemblProtists" id="EOD13596">
    <property type="protein sequence ID" value="EOD13596"/>
    <property type="gene ID" value="EMIHUDRAFT_212741"/>
</dbReference>
<dbReference type="CDD" id="cd00121">
    <property type="entry name" value="MATH"/>
    <property type="match status" value="1"/>
</dbReference>
<dbReference type="GeneID" id="17259677"/>
<dbReference type="KEGG" id="ehx:EMIHUDRAFT_212741"/>
<accession>A0A0D3IQR1</accession>
<dbReference type="SUPFAM" id="SSF140860">
    <property type="entry name" value="Pseudo ankyrin repeat-like"/>
    <property type="match status" value="2"/>
</dbReference>
<evidence type="ECO:0000313" key="3">
    <source>
        <dbReference type="EnsemblProtists" id="EOD13596"/>
    </source>
</evidence>
<dbReference type="PaxDb" id="2903-EOD13596"/>
<protein>
    <recommendedName>
        <fullName evidence="2">MATH domain-containing protein</fullName>
    </recommendedName>
</protein>
<dbReference type="InterPro" id="IPR050804">
    <property type="entry name" value="MCC"/>
</dbReference>
<reference evidence="3" key="2">
    <citation type="submission" date="2024-10" db="UniProtKB">
        <authorList>
            <consortium name="EnsemblProtists"/>
        </authorList>
    </citation>
    <scope>IDENTIFICATION</scope>
</reference>
<dbReference type="SUPFAM" id="SSF49599">
    <property type="entry name" value="TRAF domain-like"/>
    <property type="match status" value="1"/>
</dbReference>
<dbReference type="RefSeq" id="XP_005766025.1">
    <property type="nucleotide sequence ID" value="XM_005765968.1"/>
</dbReference>
<dbReference type="Proteomes" id="UP000013827">
    <property type="component" value="Unassembled WGS sequence"/>
</dbReference>
<dbReference type="InterPro" id="IPR008974">
    <property type="entry name" value="TRAF-like"/>
</dbReference>
<dbReference type="eggNOG" id="KOG1863">
    <property type="taxonomic scope" value="Eukaryota"/>
</dbReference>